<dbReference type="CDD" id="cd06261">
    <property type="entry name" value="TM_PBP2"/>
    <property type="match status" value="1"/>
</dbReference>
<reference evidence="9" key="2">
    <citation type="submission" date="2021-04" db="EMBL/GenBank/DDBJ databases">
        <authorList>
            <person name="Dong X."/>
        </authorList>
    </citation>
    <scope>NUCLEOTIDE SEQUENCE</scope>
    <source>
        <strain evidence="9">ZWT</strain>
    </source>
</reference>
<keyword evidence="3" id="KW-1003">Cell membrane</keyword>
<evidence type="ECO:0000256" key="5">
    <source>
        <dbReference type="ARBA" id="ARBA00022989"/>
    </source>
</evidence>
<proteinExistence type="inferred from homology"/>
<feature type="transmembrane region" description="Helical" evidence="7">
    <location>
        <begin position="103"/>
        <end position="125"/>
    </location>
</feature>
<evidence type="ECO:0000256" key="1">
    <source>
        <dbReference type="ARBA" id="ARBA00004651"/>
    </source>
</evidence>
<dbReference type="EMBL" id="JAGSOJ010000003">
    <property type="protein sequence ID" value="MCM1990829.1"/>
    <property type="molecule type" value="Genomic_DNA"/>
</dbReference>
<evidence type="ECO:0000256" key="3">
    <source>
        <dbReference type="ARBA" id="ARBA00022475"/>
    </source>
</evidence>
<accession>A0A9J6P4W5</accession>
<dbReference type="PROSITE" id="PS50928">
    <property type="entry name" value="ABC_TM1"/>
    <property type="match status" value="1"/>
</dbReference>
<evidence type="ECO:0000256" key="2">
    <source>
        <dbReference type="ARBA" id="ARBA00022448"/>
    </source>
</evidence>
<sequence length="269" mass="30677">MKSIKRITGDILLLMIACCMIVPFIYMIITSFKVTYTAYNFDFSLSNVTFQNYITIFKEKNFLHYFFNSMFISMGGVILNVLFSSLAGFAFAKKDFPGNDKLFFYMIMTLIIPSQVTMIPLYIIMRNLGWINSYYALILPIPTAFGVFLMRQAILNVPDELLDSARIDGCSDIRMFFQIIIPLIKPAIITLTIFTFIGAWNEFLWPLIMTTDDSVRTLTVGLSNMQAQYTVNYGLVMAGATLTFMPSFVFYLIMQKQFVEGVTLSGMKG</sequence>
<feature type="domain" description="ABC transmembrane type-1" evidence="8">
    <location>
        <begin position="66"/>
        <end position="254"/>
    </location>
</feature>
<comment type="subcellular location">
    <subcellularLocation>
        <location evidence="1 7">Cell membrane</location>
        <topology evidence="1 7">Multi-pass membrane protein</topology>
    </subcellularLocation>
</comment>
<feature type="transmembrane region" description="Helical" evidence="7">
    <location>
        <begin position="175"/>
        <end position="200"/>
    </location>
</feature>
<dbReference type="Proteomes" id="UP001056429">
    <property type="component" value="Unassembled WGS sequence"/>
</dbReference>
<dbReference type="GO" id="GO:0005886">
    <property type="term" value="C:plasma membrane"/>
    <property type="evidence" value="ECO:0007669"/>
    <property type="project" value="UniProtKB-SubCell"/>
</dbReference>
<keyword evidence="6 7" id="KW-0472">Membrane</keyword>
<name>A0A9J6P4W5_9CLOT</name>
<dbReference type="GO" id="GO:0055085">
    <property type="term" value="P:transmembrane transport"/>
    <property type="evidence" value="ECO:0007669"/>
    <property type="project" value="InterPro"/>
</dbReference>
<evidence type="ECO:0000313" key="9">
    <source>
        <dbReference type="EMBL" id="MCM1990829.1"/>
    </source>
</evidence>
<gene>
    <name evidence="9" type="ORF">KDK92_13950</name>
</gene>
<dbReference type="AlphaFoldDB" id="A0A9J6P4W5"/>
<keyword evidence="5 7" id="KW-1133">Transmembrane helix</keyword>
<comment type="caution">
    <text evidence="9">The sequence shown here is derived from an EMBL/GenBank/DDBJ whole genome shotgun (WGS) entry which is preliminary data.</text>
</comment>
<organism evidence="9 10">
    <name type="scientific">Oceanirhabdus seepicola</name>
    <dbReference type="NCBI Taxonomy" id="2828781"/>
    <lineage>
        <taxon>Bacteria</taxon>
        <taxon>Bacillati</taxon>
        <taxon>Bacillota</taxon>
        <taxon>Clostridia</taxon>
        <taxon>Eubacteriales</taxon>
        <taxon>Clostridiaceae</taxon>
        <taxon>Oceanirhabdus</taxon>
    </lineage>
</organism>
<dbReference type="SUPFAM" id="SSF161098">
    <property type="entry name" value="MetI-like"/>
    <property type="match status" value="1"/>
</dbReference>
<feature type="transmembrane region" description="Helical" evidence="7">
    <location>
        <begin position="65"/>
        <end position="91"/>
    </location>
</feature>
<feature type="transmembrane region" description="Helical" evidence="7">
    <location>
        <begin position="12"/>
        <end position="32"/>
    </location>
</feature>
<dbReference type="Pfam" id="PF00528">
    <property type="entry name" value="BPD_transp_1"/>
    <property type="match status" value="1"/>
</dbReference>
<dbReference type="PANTHER" id="PTHR43744:SF12">
    <property type="entry name" value="ABC TRANSPORTER PERMEASE PROTEIN MG189-RELATED"/>
    <property type="match status" value="1"/>
</dbReference>
<keyword evidence="4 7" id="KW-0812">Transmembrane</keyword>
<dbReference type="InterPro" id="IPR035906">
    <property type="entry name" value="MetI-like_sf"/>
</dbReference>
<evidence type="ECO:0000256" key="4">
    <source>
        <dbReference type="ARBA" id="ARBA00022692"/>
    </source>
</evidence>
<keyword evidence="10" id="KW-1185">Reference proteome</keyword>
<dbReference type="PANTHER" id="PTHR43744">
    <property type="entry name" value="ABC TRANSPORTER PERMEASE PROTEIN MG189-RELATED-RELATED"/>
    <property type="match status" value="1"/>
</dbReference>
<feature type="transmembrane region" description="Helical" evidence="7">
    <location>
        <begin position="233"/>
        <end position="254"/>
    </location>
</feature>
<evidence type="ECO:0000256" key="7">
    <source>
        <dbReference type="RuleBase" id="RU363032"/>
    </source>
</evidence>
<comment type="similarity">
    <text evidence="7">Belongs to the binding-protein-dependent transport system permease family.</text>
</comment>
<dbReference type="RefSeq" id="WP_250859944.1">
    <property type="nucleotide sequence ID" value="NZ_JAGSOJ010000003.1"/>
</dbReference>
<evidence type="ECO:0000256" key="6">
    <source>
        <dbReference type="ARBA" id="ARBA00023136"/>
    </source>
</evidence>
<evidence type="ECO:0000259" key="8">
    <source>
        <dbReference type="PROSITE" id="PS50928"/>
    </source>
</evidence>
<feature type="transmembrane region" description="Helical" evidence="7">
    <location>
        <begin position="131"/>
        <end position="154"/>
    </location>
</feature>
<keyword evidence="2 7" id="KW-0813">Transport</keyword>
<dbReference type="InterPro" id="IPR000515">
    <property type="entry name" value="MetI-like"/>
</dbReference>
<dbReference type="Gene3D" id="1.10.3720.10">
    <property type="entry name" value="MetI-like"/>
    <property type="match status" value="1"/>
</dbReference>
<evidence type="ECO:0000313" key="10">
    <source>
        <dbReference type="Proteomes" id="UP001056429"/>
    </source>
</evidence>
<protein>
    <submittedName>
        <fullName evidence="9">Carbohydrate ABC transporter permease</fullName>
    </submittedName>
</protein>
<reference evidence="9" key="1">
    <citation type="journal article" date="2021" name="mSystems">
        <title>Bacteria and Archaea Synergistically Convert Glycine Betaine to Biogenic Methane in the Formosa Cold Seep of the South China Sea.</title>
        <authorList>
            <person name="Li L."/>
            <person name="Zhang W."/>
            <person name="Zhang S."/>
            <person name="Song L."/>
            <person name="Sun Q."/>
            <person name="Zhang H."/>
            <person name="Xiang H."/>
            <person name="Dong X."/>
        </authorList>
    </citation>
    <scope>NUCLEOTIDE SEQUENCE</scope>
    <source>
        <strain evidence="9">ZWT</strain>
    </source>
</reference>